<dbReference type="Gene3D" id="6.10.340.10">
    <property type="match status" value="1"/>
</dbReference>
<feature type="domain" description="Methyl-accepting transducer" evidence="10">
    <location>
        <begin position="282"/>
        <end position="532"/>
    </location>
</feature>
<accession>A0A3S0R602</accession>
<evidence type="ECO:0000259" key="11">
    <source>
        <dbReference type="PROSITE" id="PS50885"/>
    </source>
</evidence>
<evidence type="ECO:0000256" key="9">
    <source>
        <dbReference type="SAM" id="Phobius"/>
    </source>
</evidence>
<dbReference type="SMART" id="SM00283">
    <property type="entry name" value="MA"/>
    <property type="match status" value="1"/>
</dbReference>
<dbReference type="EMBL" id="RYYR01000014">
    <property type="protein sequence ID" value="RUL51801.1"/>
    <property type="molecule type" value="Genomic_DNA"/>
</dbReference>
<keyword evidence="4 9" id="KW-1133">Transmembrane helix</keyword>
<dbReference type="InterPro" id="IPR004089">
    <property type="entry name" value="MCPsignal_dom"/>
</dbReference>
<dbReference type="PROSITE" id="PS50111">
    <property type="entry name" value="CHEMOTAXIS_TRANSDUC_2"/>
    <property type="match status" value="1"/>
</dbReference>
<dbReference type="SMART" id="SM00304">
    <property type="entry name" value="HAMP"/>
    <property type="match status" value="1"/>
</dbReference>
<evidence type="ECO:0000256" key="8">
    <source>
        <dbReference type="PROSITE-ProRule" id="PRU00284"/>
    </source>
</evidence>
<evidence type="ECO:0000256" key="4">
    <source>
        <dbReference type="ARBA" id="ARBA00022989"/>
    </source>
</evidence>
<keyword evidence="2" id="KW-1003">Cell membrane</keyword>
<keyword evidence="5 9" id="KW-0472">Membrane</keyword>
<name>A0A3S0R602_9BACI</name>
<dbReference type="Pfam" id="PF00015">
    <property type="entry name" value="MCPsignal"/>
    <property type="match status" value="1"/>
</dbReference>
<dbReference type="GO" id="GO:0005886">
    <property type="term" value="C:plasma membrane"/>
    <property type="evidence" value="ECO:0007669"/>
    <property type="project" value="UniProtKB-SubCell"/>
</dbReference>
<dbReference type="Proteomes" id="UP000287910">
    <property type="component" value="Unassembled WGS sequence"/>
</dbReference>
<evidence type="ECO:0000256" key="7">
    <source>
        <dbReference type="ARBA" id="ARBA00029447"/>
    </source>
</evidence>
<proteinExistence type="inferred from homology"/>
<keyword evidence="13" id="KW-1185">Reference proteome</keyword>
<dbReference type="SUPFAM" id="SSF58104">
    <property type="entry name" value="Methyl-accepting chemotaxis protein (MCP) signaling domain"/>
    <property type="match status" value="1"/>
</dbReference>
<evidence type="ECO:0000256" key="5">
    <source>
        <dbReference type="ARBA" id="ARBA00023136"/>
    </source>
</evidence>
<dbReference type="PANTHER" id="PTHR32089">
    <property type="entry name" value="METHYL-ACCEPTING CHEMOTAXIS PROTEIN MCPB"/>
    <property type="match status" value="1"/>
</dbReference>
<keyword evidence="6 8" id="KW-0807">Transducer</keyword>
<dbReference type="InterPro" id="IPR033480">
    <property type="entry name" value="sCache_2"/>
</dbReference>
<gene>
    <name evidence="12" type="ORF">EK386_11525</name>
</gene>
<dbReference type="Gene3D" id="1.10.287.950">
    <property type="entry name" value="Methyl-accepting chemotaxis protein"/>
    <property type="match status" value="1"/>
</dbReference>
<feature type="transmembrane region" description="Helical" evidence="9">
    <location>
        <begin position="191"/>
        <end position="209"/>
    </location>
</feature>
<dbReference type="GO" id="GO:0007165">
    <property type="term" value="P:signal transduction"/>
    <property type="evidence" value="ECO:0007669"/>
    <property type="project" value="UniProtKB-KW"/>
</dbReference>
<dbReference type="CDD" id="cd06225">
    <property type="entry name" value="HAMP"/>
    <property type="match status" value="1"/>
</dbReference>
<feature type="domain" description="HAMP" evidence="11">
    <location>
        <begin position="210"/>
        <end position="263"/>
    </location>
</feature>
<reference evidence="12 13" key="1">
    <citation type="submission" date="2018-12" db="EMBL/GenBank/DDBJ databases">
        <title>Lysinibacillus antri sp. nov., isolated from a cave soil.</title>
        <authorList>
            <person name="Narsing Rao M.P."/>
            <person name="Zhang H."/>
            <person name="Dong Z.-Y."/>
            <person name="Niu X.-K."/>
            <person name="Zhang K."/>
            <person name="Fang B.-Z."/>
            <person name="Kang Y.-Q."/>
            <person name="Xiao M."/>
            <person name="Li W.-J."/>
        </authorList>
    </citation>
    <scope>NUCLEOTIDE SEQUENCE [LARGE SCALE GENOMIC DNA]</scope>
    <source>
        <strain evidence="12 13">SYSU K30002</strain>
    </source>
</reference>
<comment type="caution">
    <text evidence="12">The sequence shown here is derived from an EMBL/GenBank/DDBJ whole genome shotgun (WGS) entry which is preliminary data.</text>
</comment>
<comment type="subcellular location">
    <subcellularLocation>
        <location evidence="1">Cell membrane</location>
        <topology evidence="1">Multi-pass membrane protein</topology>
    </subcellularLocation>
</comment>
<dbReference type="Pfam" id="PF17200">
    <property type="entry name" value="sCache_2"/>
    <property type="match status" value="1"/>
</dbReference>
<dbReference type="PANTHER" id="PTHR32089:SF114">
    <property type="entry name" value="METHYL-ACCEPTING CHEMOTAXIS PROTEIN MCPB"/>
    <property type="match status" value="1"/>
</dbReference>
<evidence type="ECO:0000313" key="13">
    <source>
        <dbReference type="Proteomes" id="UP000287910"/>
    </source>
</evidence>
<dbReference type="SMART" id="SM01049">
    <property type="entry name" value="Cache_2"/>
    <property type="match status" value="1"/>
</dbReference>
<dbReference type="AlphaFoldDB" id="A0A3S0R602"/>
<evidence type="ECO:0000256" key="3">
    <source>
        <dbReference type="ARBA" id="ARBA00022692"/>
    </source>
</evidence>
<keyword evidence="3 9" id="KW-0812">Transmembrane</keyword>
<sequence>MISLVLLIVPMLILGVFSYQKSEKGLNELGKTNLQNSVSMTIEMINTLNKEVEKGNISLEDAQEQVKIMILGEKDSEGIRPINSNVDLGENGYIFIVDQKGVAVAHPNKEGNNLWDLTDTNDKKLIQEMIAIGGQGGDFVYYDYPLINNEDQIEEKVSFSQTDSNWGWTVNATTYMMDFHAPANEILTANLYVLIISLVVGFIVIWYFANKISRPIKSVTEHMDYLANADLSQELLQIKSKDETGQLANAMNDLQTKLKAIIEGISTDSQVITSHSEELTQMAGEVKQGSEQVAVTMEELASGTEKQADHASSLSSMMTSFTNKVLEVNEYGEEIQQSTNEVLMMTNSGSELMESSTNQMVTIDQIVRESVHKVNSLNTQAQEISKLVVVIKDIADQTNLLSLNAAIEAARAGEHGKGFAVVAEEVRKLAEQVGSSVTDITNIVANIQNEFNEVTSSLQIGYKEVEEGTNQIQLTQKTFVNISASVNGMVDNIHSIVSNLSTIASSSQEMNGFIQEIAAISEQSAAGVEQTTAASQQTNSSMEEIAGSADQLAKLAENLNGIVGRFKL</sequence>
<evidence type="ECO:0000259" key="10">
    <source>
        <dbReference type="PROSITE" id="PS50111"/>
    </source>
</evidence>
<dbReference type="CDD" id="cd18774">
    <property type="entry name" value="PDC2_HK_sensor"/>
    <property type="match status" value="1"/>
</dbReference>
<evidence type="ECO:0000256" key="6">
    <source>
        <dbReference type="ARBA" id="ARBA00023224"/>
    </source>
</evidence>
<evidence type="ECO:0000313" key="12">
    <source>
        <dbReference type="EMBL" id="RUL51801.1"/>
    </source>
</evidence>
<dbReference type="PROSITE" id="PS50885">
    <property type="entry name" value="HAMP"/>
    <property type="match status" value="1"/>
</dbReference>
<evidence type="ECO:0000256" key="2">
    <source>
        <dbReference type="ARBA" id="ARBA00022475"/>
    </source>
</evidence>
<dbReference type="Pfam" id="PF00672">
    <property type="entry name" value="HAMP"/>
    <property type="match status" value="1"/>
</dbReference>
<dbReference type="CDD" id="cd11386">
    <property type="entry name" value="MCP_signal"/>
    <property type="match status" value="1"/>
</dbReference>
<protein>
    <submittedName>
        <fullName evidence="12">Methyl-accepting chemotaxis protein</fullName>
    </submittedName>
</protein>
<evidence type="ECO:0000256" key="1">
    <source>
        <dbReference type="ARBA" id="ARBA00004651"/>
    </source>
</evidence>
<dbReference type="InterPro" id="IPR003660">
    <property type="entry name" value="HAMP_dom"/>
</dbReference>
<dbReference type="Gene3D" id="3.30.450.20">
    <property type="entry name" value="PAS domain"/>
    <property type="match status" value="1"/>
</dbReference>
<comment type="similarity">
    <text evidence="7">Belongs to the methyl-accepting chemotaxis (MCP) protein family.</text>
</comment>
<organism evidence="12 13">
    <name type="scientific">Lysinibacillus antri</name>
    <dbReference type="NCBI Taxonomy" id="2498145"/>
    <lineage>
        <taxon>Bacteria</taxon>
        <taxon>Bacillati</taxon>
        <taxon>Bacillota</taxon>
        <taxon>Bacilli</taxon>
        <taxon>Bacillales</taxon>
        <taxon>Bacillaceae</taxon>
        <taxon>Lysinibacillus</taxon>
    </lineage>
</organism>